<sequence length="73" mass="7868">MILSNPAVLLPEIPEVDANEVRWAVEYLTLMIARVGADSAVGMILRQARRELQSLLAENGAETAVIGPLRIAA</sequence>
<evidence type="ECO:0000313" key="2">
    <source>
        <dbReference type="Proteomes" id="UP000542342"/>
    </source>
</evidence>
<accession>A0A7V9AAC0</accession>
<evidence type="ECO:0000313" key="1">
    <source>
        <dbReference type="EMBL" id="MBA2224946.1"/>
    </source>
</evidence>
<protein>
    <submittedName>
        <fullName evidence="1">Uncharacterized protein</fullName>
    </submittedName>
</protein>
<reference evidence="1 2" key="1">
    <citation type="submission" date="2020-07" db="EMBL/GenBank/DDBJ databases">
        <title>Thermogemmata thermophila gen. nov., sp. nov., a novel moderate thermophilic planctomycete from a Kamchatka hot spring.</title>
        <authorList>
            <person name="Elcheninov A.G."/>
            <person name="Podosokorskaya O.A."/>
            <person name="Kovaleva O.L."/>
            <person name="Novikov A."/>
            <person name="Bonch-Osmolovskaya E.A."/>
            <person name="Toshchakov S.V."/>
            <person name="Kublanov I.V."/>
        </authorList>
    </citation>
    <scope>NUCLEOTIDE SEQUENCE [LARGE SCALE GENOMIC DNA]</scope>
    <source>
        <strain evidence="1 2">2918</strain>
    </source>
</reference>
<organism evidence="1 2">
    <name type="scientific">Thermogemmata fonticola</name>
    <dbReference type="NCBI Taxonomy" id="2755323"/>
    <lineage>
        <taxon>Bacteria</taxon>
        <taxon>Pseudomonadati</taxon>
        <taxon>Planctomycetota</taxon>
        <taxon>Planctomycetia</taxon>
        <taxon>Gemmatales</taxon>
        <taxon>Gemmataceae</taxon>
        <taxon>Thermogemmata</taxon>
    </lineage>
</organism>
<dbReference type="RefSeq" id="WP_194536355.1">
    <property type="nucleotide sequence ID" value="NZ_JACEFB010000001.1"/>
</dbReference>
<dbReference type="AlphaFoldDB" id="A0A7V9AAC0"/>
<proteinExistence type="predicted"/>
<dbReference type="EMBL" id="JACEFB010000001">
    <property type="protein sequence ID" value="MBA2224946.1"/>
    <property type="molecule type" value="Genomic_DNA"/>
</dbReference>
<keyword evidence="2" id="KW-1185">Reference proteome</keyword>
<comment type="caution">
    <text evidence="1">The sequence shown here is derived from an EMBL/GenBank/DDBJ whole genome shotgun (WGS) entry which is preliminary data.</text>
</comment>
<gene>
    <name evidence="1" type="ORF">H0921_02085</name>
</gene>
<dbReference type="Proteomes" id="UP000542342">
    <property type="component" value="Unassembled WGS sequence"/>
</dbReference>
<name>A0A7V9AAC0_9BACT</name>